<keyword evidence="6" id="KW-0547">Nucleotide-binding</keyword>
<gene>
    <name evidence="14" type="ORF">MOMA_07911</name>
</gene>
<evidence type="ECO:0000256" key="11">
    <source>
        <dbReference type="RuleBase" id="RU003953"/>
    </source>
</evidence>
<accession>L2F6C7</accession>
<dbReference type="GO" id="GO:0001680">
    <property type="term" value="P:tRNA 3'-terminal CCA addition"/>
    <property type="evidence" value="ECO:0007669"/>
    <property type="project" value="InterPro"/>
</dbReference>
<comment type="cofactor">
    <cofactor evidence="1">
        <name>Mg(2+)</name>
        <dbReference type="ChEBI" id="CHEBI:18420"/>
    </cofactor>
</comment>
<keyword evidence="10 11" id="KW-0694">RNA-binding</keyword>
<name>L2F6C7_9GAMM</name>
<evidence type="ECO:0000256" key="4">
    <source>
        <dbReference type="ARBA" id="ARBA00022695"/>
    </source>
</evidence>
<dbReference type="Proteomes" id="UP000023795">
    <property type="component" value="Unassembled WGS sequence"/>
</dbReference>
<dbReference type="GO" id="GO:0005524">
    <property type="term" value="F:ATP binding"/>
    <property type="evidence" value="ECO:0007669"/>
    <property type="project" value="UniProtKB-KW"/>
</dbReference>
<keyword evidence="15" id="KW-1185">Reference proteome</keyword>
<dbReference type="InterPro" id="IPR032828">
    <property type="entry name" value="PolyA_RNA-bd"/>
</dbReference>
<feature type="domain" description="tRNA nucleotidyltransferase/poly(A) polymerase RNA and SrmB- binding" evidence="13">
    <location>
        <begin position="166"/>
        <end position="228"/>
    </location>
</feature>
<protein>
    <submittedName>
        <fullName evidence="14">Polynucleotide adenylyltransferase</fullName>
    </submittedName>
</protein>
<evidence type="ECO:0000256" key="7">
    <source>
        <dbReference type="ARBA" id="ARBA00022800"/>
    </source>
</evidence>
<dbReference type="PANTHER" id="PTHR47545:SF1">
    <property type="entry name" value="MULTIFUNCTIONAL CCA PROTEIN"/>
    <property type="match status" value="1"/>
</dbReference>
<evidence type="ECO:0000313" key="14">
    <source>
        <dbReference type="EMBL" id="ELA08470.1"/>
    </source>
</evidence>
<comment type="caution">
    <text evidence="14">The sequence shown here is derived from an EMBL/GenBank/DDBJ whole genome shotgun (WGS) entry which is preliminary data.</text>
</comment>
<reference evidence="14 15" key="1">
    <citation type="journal article" date="2013" name="Genome Announc.">
        <title>Genome Sequence of Moraxella macacae 0408225, a Novel Bacterial Species Isolated from a Cynomolgus Macaque with Epistaxis.</title>
        <authorList>
            <person name="Ladner J.T."/>
            <person name="Whitehouse C.A."/>
            <person name="Koroleva G.I."/>
            <person name="Palacios G.F."/>
        </authorList>
    </citation>
    <scope>NUCLEOTIDE SEQUENCE [LARGE SCALE GENOMIC DNA]</scope>
    <source>
        <strain evidence="14 15">0408225</strain>
    </source>
</reference>
<keyword evidence="2 11" id="KW-0808">Transferase</keyword>
<keyword evidence="3" id="KW-0819">tRNA processing</keyword>
<dbReference type="PANTHER" id="PTHR47545">
    <property type="entry name" value="MULTIFUNCTIONAL CCA PROTEIN"/>
    <property type="match status" value="1"/>
</dbReference>
<dbReference type="InterPro" id="IPR002646">
    <property type="entry name" value="PolA_pol_head_dom"/>
</dbReference>
<evidence type="ECO:0000256" key="3">
    <source>
        <dbReference type="ARBA" id="ARBA00022694"/>
    </source>
</evidence>
<dbReference type="Pfam" id="PF01743">
    <property type="entry name" value="PolyA_pol"/>
    <property type="match status" value="1"/>
</dbReference>
<dbReference type="GO" id="GO:0042245">
    <property type="term" value="P:RNA repair"/>
    <property type="evidence" value="ECO:0007669"/>
    <property type="project" value="UniProtKB-KW"/>
</dbReference>
<dbReference type="STRING" id="1230338.MOMA_07911"/>
<dbReference type="AlphaFoldDB" id="L2F6C7"/>
<dbReference type="InterPro" id="IPR050124">
    <property type="entry name" value="tRNA_CCA-adding_enzyme"/>
</dbReference>
<dbReference type="PATRIC" id="fig|1230338.3.peg.1691"/>
<dbReference type="CDD" id="cd05398">
    <property type="entry name" value="NT_ClassII-CCAase"/>
    <property type="match status" value="1"/>
</dbReference>
<dbReference type="InterPro" id="IPR012006">
    <property type="entry name" value="CCA_bact"/>
</dbReference>
<dbReference type="GO" id="GO:0003723">
    <property type="term" value="F:RNA binding"/>
    <property type="evidence" value="ECO:0007669"/>
    <property type="project" value="UniProtKB-KW"/>
</dbReference>
<proteinExistence type="inferred from homology"/>
<dbReference type="GO" id="GO:0004810">
    <property type="term" value="F:CCA tRNA nucleotidyltransferase activity"/>
    <property type="evidence" value="ECO:0007669"/>
    <property type="project" value="InterPro"/>
</dbReference>
<keyword evidence="7" id="KW-0692">RNA repair</keyword>
<dbReference type="Pfam" id="PF12627">
    <property type="entry name" value="PolyA_pol_RNAbd"/>
    <property type="match status" value="1"/>
</dbReference>
<dbReference type="RefSeq" id="WP_009502028.1">
    <property type="nucleotide sequence ID" value="NZ_ANIN01000002.1"/>
</dbReference>
<comment type="similarity">
    <text evidence="11">Belongs to the tRNA nucleotidyltransferase/poly(A) polymerase family.</text>
</comment>
<dbReference type="Gene3D" id="1.10.3090.10">
    <property type="entry name" value="cca-adding enzyme, domain 2"/>
    <property type="match status" value="1"/>
</dbReference>
<dbReference type="EMBL" id="ANIN01000002">
    <property type="protein sequence ID" value="ELA08470.1"/>
    <property type="molecule type" value="Genomic_DNA"/>
</dbReference>
<dbReference type="InterPro" id="IPR043519">
    <property type="entry name" value="NT_sf"/>
</dbReference>
<evidence type="ECO:0000256" key="9">
    <source>
        <dbReference type="ARBA" id="ARBA00022842"/>
    </source>
</evidence>
<dbReference type="SUPFAM" id="SSF81891">
    <property type="entry name" value="Poly A polymerase C-terminal region-like"/>
    <property type="match status" value="1"/>
</dbReference>
<dbReference type="PIRSF" id="PIRSF000813">
    <property type="entry name" value="CCA_bact"/>
    <property type="match status" value="1"/>
</dbReference>
<dbReference type="Gene3D" id="3.30.460.10">
    <property type="entry name" value="Beta Polymerase, domain 2"/>
    <property type="match status" value="1"/>
</dbReference>
<evidence type="ECO:0000259" key="12">
    <source>
        <dbReference type="Pfam" id="PF01743"/>
    </source>
</evidence>
<dbReference type="SUPFAM" id="SSF81301">
    <property type="entry name" value="Nucleotidyltransferase"/>
    <property type="match status" value="1"/>
</dbReference>
<keyword evidence="5" id="KW-0479">Metal-binding</keyword>
<dbReference type="GO" id="GO:0046872">
    <property type="term" value="F:metal ion binding"/>
    <property type="evidence" value="ECO:0007669"/>
    <property type="project" value="UniProtKB-KW"/>
</dbReference>
<evidence type="ECO:0000313" key="15">
    <source>
        <dbReference type="Proteomes" id="UP000023795"/>
    </source>
</evidence>
<evidence type="ECO:0000256" key="8">
    <source>
        <dbReference type="ARBA" id="ARBA00022840"/>
    </source>
</evidence>
<sequence length="400" mass="45213">MTKPISVYLVGGAVRDSLLNRPVSEHDYVVVGATPAYMLNQGFSQVGADFPVFLHPITHDEYALARTERKTGNGYHGFCVHADPKVTLEDDLIRRDLTINAMAIEVNGLFDNQPKHGFAKSHIIDPYGGLTDLQNKQLRHVSYAFVEDPVRVLRLARFKTRYAPLGFVIADTTQALVKKIKQRGELNHLVAERVWTETLKALSEPWADVYFDTLNNMGVLNVIMPNIALAMNTKPAQYWQMIGKSLQLAHMFDNLHIKFGLLALMFVEYDSKHSNIDSFNQFCQCLKTPKTYQQFGQFLLQNFATLMDFNQLNAKKLLALIKQNHGLKNPTTLKLALITMQCFNLAKQQVLLDKSLQLLNSIGIHDIDPALQGKAVGLAIDNLRLTKLDEFLDKFITSQR</sequence>
<dbReference type="eggNOG" id="COG0617">
    <property type="taxonomic scope" value="Bacteria"/>
</dbReference>
<feature type="domain" description="Poly A polymerase head" evidence="12">
    <location>
        <begin position="7"/>
        <end position="139"/>
    </location>
</feature>
<keyword evidence="8" id="KW-0067">ATP-binding</keyword>
<keyword evidence="9" id="KW-0460">Magnesium</keyword>
<evidence type="ECO:0000256" key="5">
    <source>
        <dbReference type="ARBA" id="ARBA00022723"/>
    </source>
</evidence>
<evidence type="ECO:0000259" key="13">
    <source>
        <dbReference type="Pfam" id="PF12627"/>
    </source>
</evidence>
<evidence type="ECO:0000256" key="10">
    <source>
        <dbReference type="ARBA" id="ARBA00022884"/>
    </source>
</evidence>
<evidence type="ECO:0000256" key="1">
    <source>
        <dbReference type="ARBA" id="ARBA00001946"/>
    </source>
</evidence>
<evidence type="ECO:0000256" key="6">
    <source>
        <dbReference type="ARBA" id="ARBA00022741"/>
    </source>
</evidence>
<keyword evidence="4 14" id="KW-0548">Nucleotidyltransferase</keyword>
<organism evidence="14 15">
    <name type="scientific">Moraxella macacae 0408225</name>
    <dbReference type="NCBI Taxonomy" id="1230338"/>
    <lineage>
        <taxon>Bacteria</taxon>
        <taxon>Pseudomonadati</taxon>
        <taxon>Pseudomonadota</taxon>
        <taxon>Gammaproteobacteria</taxon>
        <taxon>Moraxellales</taxon>
        <taxon>Moraxellaceae</taxon>
        <taxon>Moraxella</taxon>
    </lineage>
</organism>
<evidence type="ECO:0000256" key="2">
    <source>
        <dbReference type="ARBA" id="ARBA00022679"/>
    </source>
</evidence>